<dbReference type="AlphaFoldDB" id="A0A3M0JS79"/>
<dbReference type="STRING" id="333673.A0A3M0JS79"/>
<gene>
    <name evidence="4" type="ORF">DUI87_22061</name>
</gene>
<accession>A0A3M0JS79</accession>
<dbReference type="SMART" id="SM00015">
    <property type="entry name" value="IQ"/>
    <property type="match status" value="2"/>
</dbReference>
<feature type="domain" description="TH1" evidence="3">
    <location>
        <begin position="172"/>
        <end position="320"/>
    </location>
</feature>
<comment type="caution">
    <text evidence="1">Lacks conserved residue(s) required for the propagation of feature annotation.</text>
</comment>
<protein>
    <recommendedName>
        <fullName evidence="6">TH1 domain-containing protein</fullName>
    </recommendedName>
</protein>
<dbReference type="InterPro" id="IPR001609">
    <property type="entry name" value="Myosin_head_motor_dom-like"/>
</dbReference>
<evidence type="ECO:0000313" key="4">
    <source>
        <dbReference type="EMBL" id="RMC01620.1"/>
    </source>
</evidence>
<evidence type="ECO:0000259" key="2">
    <source>
        <dbReference type="PROSITE" id="PS51456"/>
    </source>
</evidence>
<evidence type="ECO:0000256" key="1">
    <source>
        <dbReference type="PROSITE-ProRule" id="PRU00782"/>
    </source>
</evidence>
<comment type="caution">
    <text evidence="4">The sequence shown here is derived from an EMBL/GenBank/DDBJ whole genome shotgun (WGS) entry which is preliminary data.</text>
</comment>
<dbReference type="InterPro" id="IPR000048">
    <property type="entry name" value="IQ_motif_EF-hand-BS"/>
</dbReference>
<dbReference type="PROSITE" id="PS51757">
    <property type="entry name" value="TH1"/>
    <property type="match status" value="1"/>
</dbReference>
<dbReference type="Proteomes" id="UP000269221">
    <property type="component" value="Unassembled WGS sequence"/>
</dbReference>
<dbReference type="OrthoDB" id="6108017at2759"/>
<evidence type="ECO:0000259" key="3">
    <source>
        <dbReference type="PROSITE" id="PS51757"/>
    </source>
</evidence>
<dbReference type="Pfam" id="PF06017">
    <property type="entry name" value="Myosin_TH1"/>
    <property type="match status" value="1"/>
</dbReference>
<sequence>MISEFTWPNHDLPSDKDAVRKLIECHGFQHDVAYGKTKLFIRTPRTLFTLEELHAKMLVRIVLFLQKVWRGTLARLRYRRTRAALTIARHYRRHKVRAYLRQVERRFRDVRLLPDRGRRLAWPAPPKVLQRFEEALQGIYHRWRAAELIRSVSPEMLPQLRAKVAAMELLKGHRADIGLQRAWQGNYIALKPDSPQSSGSFTPVANELKRKDKYMSILFSCHVRKVNRFNKVEDRAIFITDRHLYKMDPMKQYKVMKTIPLYNLVGLSVSNGKDQLVVFHTKDNKDLIVCLFSNDPSNDSRIGELVGVLASHFKRVRKRV</sequence>
<dbReference type="GO" id="GO:0016459">
    <property type="term" value="C:myosin complex"/>
    <property type="evidence" value="ECO:0007669"/>
    <property type="project" value="UniProtKB-KW"/>
</dbReference>
<dbReference type="PROSITE" id="PS50096">
    <property type="entry name" value="IQ"/>
    <property type="match status" value="2"/>
</dbReference>
<dbReference type="Gene3D" id="1.20.5.4820">
    <property type="match status" value="1"/>
</dbReference>
<keyword evidence="1" id="KW-0518">Myosin</keyword>
<dbReference type="GO" id="GO:0003779">
    <property type="term" value="F:actin binding"/>
    <property type="evidence" value="ECO:0007669"/>
    <property type="project" value="UniProtKB-KW"/>
</dbReference>
<keyword evidence="5" id="KW-1185">Reference proteome</keyword>
<dbReference type="EMBL" id="QRBI01000137">
    <property type="protein sequence ID" value="RMC01620.1"/>
    <property type="molecule type" value="Genomic_DNA"/>
</dbReference>
<keyword evidence="1" id="KW-0505">Motor protein</keyword>
<feature type="domain" description="Myosin motor" evidence="2">
    <location>
        <begin position="1"/>
        <end position="55"/>
    </location>
</feature>
<reference evidence="4 5" key="1">
    <citation type="submission" date="2018-07" db="EMBL/GenBank/DDBJ databases">
        <title>A high quality draft genome assembly of the barn swallow (H. rustica rustica).</title>
        <authorList>
            <person name="Formenti G."/>
            <person name="Chiara M."/>
            <person name="Poveda L."/>
            <person name="Francoijs K.-J."/>
            <person name="Bonisoli-Alquati A."/>
            <person name="Canova L."/>
            <person name="Gianfranceschi L."/>
            <person name="Horner D.S."/>
            <person name="Saino N."/>
        </authorList>
    </citation>
    <scope>NUCLEOTIDE SEQUENCE [LARGE SCALE GENOMIC DNA]</scope>
    <source>
        <strain evidence="4">Chelidonia</strain>
        <tissue evidence="4">Blood</tissue>
    </source>
</reference>
<name>A0A3M0JS79_HIRRU</name>
<dbReference type="InterPro" id="IPR027417">
    <property type="entry name" value="P-loop_NTPase"/>
</dbReference>
<dbReference type="PROSITE" id="PS51456">
    <property type="entry name" value="MYOSIN_MOTOR"/>
    <property type="match status" value="1"/>
</dbReference>
<dbReference type="GO" id="GO:0003774">
    <property type="term" value="F:cytoskeletal motor activity"/>
    <property type="evidence" value="ECO:0007669"/>
    <property type="project" value="InterPro"/>
</dbReference>
<dbReference type="InterPro" id="IPR010926">
    <property type="entry name" value="Myosin_TH1"/>
</dbReference>
<organism evidence="4 5">
    <name type="scientific">Hirundo rustica rustica</name>
    <dbReference type="NCBI Taxonomy" id="333673"/>
    <lineage>
        <taxon>Eukaryota</taxon>
        <taxon>Metazoa</taxon>
        <taxon>Chordata</taxon>
        <taxon>Craniata</taxon>
        <taxon>Vertebrata</taxon>
        <taxon>Euteleostomi</taxon>
        <taxon>Archelosauria</taxon>
        <taxon>Archosauria</taxon>
        <taxon>Dinosauria</taxon>
        <taxon>Saurischia</taxon>
        <taxon>Theropoda</taxon>
        <taxon>Coelurosauria</taxon>
        <taxon>Aves</taxon>
        <taxon>Neognathae</taxon>
        <taxon>Neoaves</taxon>
        <taxon>Telluraves</taxon>
        <taxon>Australaves</taxon>
        <taxon>Passeriformes</taxon>
        <taxon>Sylvioidea</taxon>
        <taxon>Hirundinidae</taxon>
        <taxon>Hirundo</taxon>
    </lineage>
</organism>
<keyword evidence="1" id="KW-0009">Actin-binding</keyword>
<dbReference type="GO" id="GO:0005524">
    <property type="term" value="F:ATP binding"/>
    <property type="evidence" value="ECO:0007669"/>
    <property type="project" value="InterPro"/>
</dbReference>
<evidence type="ECO:0008006" key="6">
    <source>
        <dbReference type="Google" id="ProtNLM"/>
    </source>
</evidence>
<evidence type="ECO:0000313" key="5">
    <source>
        <dbReference type="Proteomes" id="UP000269221"/>
    </source>
</evidence>
<dbReference type="SUPFAM" id="SSF52540">
    <property type="entry name" value="P-loop containing nucleoside triphosphate hydrolases"/>
    <property type="match status" value="1"/>
</dbReference>
<proteinExistence type="inferred from homology"/>
<comment type="similarity">
    <text evidence="1">Belongs to the TRAFAC class myosin-kinesin ATPase superfamily. Myosin family.</text>
</comment>